<sequence length="751" mass="84410">MKLSLFILMFICPLVSGRELYLSPSGLDENPGTKYEPFRTLQAVVEAVRSSEIGKEPITVWVEGGHYPARQTISLDRDFTGTRENPIRFRAMEGEAPVFDAGLSLNLSQAEIVRSEDELAKLHPIARGQVRSLPISDPEVRGALGKYGVRCSLDGRMLTIASYPNVGFGHIARVADKGAIYAQGRTLGPPPRWSLDKPIGGKFTLLDKDLSAWQRELEFNKVAKVTGYLSHDWYRETHPIAAISDGHIQLADSSRYGVLGNTKVPRRVRVTNLLCELDRPGEFFFDSEASLLYFIPPQKLSPDSRLSLWLGSPILTVADASWLSFEGLTLEGTGQGEAMVSIANCQHVVLAGSTIRNSSRPGVIIEGGNSCGLLSCDLYDLPHHLTLSGGSLETLEPSEHFAKNNHFTQIEAADYYGKISIRGVGQIFRNNLVHNFPGQVMVFGDCDHLIERNELFNIGFEEGDGGAIYSGASRWSWGNIIRHNFIHHLMCLPEAHPRGGIYPDDGDQGETIEENVFYKAAHRAVLINGGAGHRVRGNLFLKGYIGIYNTENYAERTYKNIARYDSGELKRGDKGDVIWRTEQVVGKEGWNREPWISRFPLFAKIMNQKRMRFYPIECEFVDNRFSENRKNFEYLTRGGEKKISEVPFIRSGGNEDVPMSVFMNESNLDFRYRGGAGQITMPFIPFQEIGLFTDGFRKAVPRKDLYRRAIYTEFKNRPSFDPKARYDPKTVNKSIYFNTGILVRDMGGFLR</sequence>
<dbReference type="AlphaFoldDB" id="A0A918TYM4"/>
<dbReference type="Proteomes" id="UP000644507">
    <property type="component" value="Unassembled WGS sequence"/>
</dbReference>
<reference evidence="2" key="2">
    <citation type="submission" date="2020-09" db="EMBL/GenBank/DDBJ databases">
        <authorList>
            <person name="Sun Q."/>
            <person name="Kim S."/>
        </authorList>
    </citation>
    <scope>NUCLEOTIDE SEQUENCE</scope>
    <source>
        <strain evidence="2">KCTC 12988</strain>
    </source>
</reference>
<dbReference type="Gene3D" id="2.160.20.10">
    <property type="entry name" value="Single-stranded right-handed beta-helix, Pectin lyase-like"/>
    <property type="match status" value="2"/>
</dbReference>
<dbReference type="EMBL" id="BMXI01000020">
    <property type="protein sequence ID" value="GHC66111.1"/>
    <property type="molecule type" value="Genomic_DNA"/>
</dbReference>
<keyword evidence="3" id="KW-1185">Reference proteome</keyword>
<protein>
    <recommendedName>
        <fullName evidence="1">Right handed beta helix domain-containing protein</fullName>
    </recommendedName>
</protein>
<proteinExistence type="predicted"/>
<comment type="caution">
    <text evidence="2">The sequence shown here is derived from an EMBL/GenBank/DDBJ whole genome shotgun (WGS) entry which is preliminary data.</text>
</comment>
<dbReference type="PANTHER" id="PTHR36453:SF1">
    <property type="entry name" value="RIGHT HANDED BETA HELIX DOMAIN-CONTAINING PROTEIN"/>
    <property type="match status" value="1"/>
</dbReference>
<evidence type="ECO:0000313" key="3">
    <source>
        <dbReference type="Proteomes" id="UP000644507"/>
    </source>
</evidence>
<dbReference type="InterPro" id="IPR011050">
    <property type="entry name" value="Pectin_lyase_fold/virulence"/>
</dbReference>
<dbReference type="RefSeq" id="WP_189573772.1">
    <property type="nucleotide sequence ID" value="NZ_BMXI01000020.1"/>
</dbReference>
<reference evidence="2" key="1">
    <citation type="journal article" date="2014" name="Int. J. Syst. Evol. Microbiol.">
        <title>Complete genome sequence of Corynebacterium casei LMG S-19264T (=DSM 44701T), isolated from a smear-ripened cheese.</title>
        <authorList>
            <consortium name="US DOE Joint Genome Institute (JGI-PGF)"/>
            <person name="Walter F."/>
            <person name="Albersmeier A."/>
            <person name="Kalinowski J."/>
            <person name="Ruckert C."/>
        </authorList>
    </citation>
    <scope>NUCLEOTIDE SEQUENCE</scope>
    <source>
        <strain evidence="2">KCTC 12988</strain>
    </source>
</reference>
<organism evidence="2 3">
    <name type="scientific">Roseibacillus persicicus</name>
    <dbReference type="NCBI Taxonomy" id="454148"/>
    <lineage>
        <taxon>Bacteria</taxon>
        <taxon>Pseudomonadati</taxon>
        <taxon>Verrucomicrobiota</taxon>
        <taxon>Verrucomicrobiia</taxon>
        <taxon>Verrucomicrobiales</taxon>
        <taxon>Verrucomicrobiaceae</taxon>
        <taxon>Roseibacillus</taxon>
    </lineage>
</organism>
<dbReference type="InterPro" id="IPR012334">
    <property type="entry name" value="Pectin_lyas_fold"/>
</dbReference>
<evidence type="ECO:0000259" key="1">
    <source>
        <dbReference type="Pfam" id="PF13229"/>
    </source>
</evidence>
<gene>
    <name evidence="2" type="ORF">GCM10007100_37430</name>
</gene>
<dbReference type="SUPFAM" id="SSF51126">
    <property type="entry name" value="Pectin lyase-like"/>
    <property type="match status" value="1"/>
</dbReference>
<feature type="domain" description="Right handed beta helix" evidence="1">
    <location>
        <begin position="340"/>
        <end position="484"/>
    </location>
</feature>
<dbReference type="PANTHER" id="PTHR36453">
    <property type="entry name" value="SECRETED PROTEIN-RELATED"/>
    <property type="match status" value="1"/>
</dbReference>
<dbReference type="Pfam" id="PF13229">
    <property type="entry name" value="Beta_helix"/>
    <property type="match status" value="1"/>
</dbReference>
<dbReference type="InterPro" id="IPR039448">
    <property type="entry name" value="Beta_helix"/>
</dbReference>
<evidence type="ECO:0000313" key="2">
    <source>
        <dbReference type="EMBL" id="GHC66111.1"/>
    </source>
</evidence>
<accession>A0A918TYM4</accession>
<name>A0A918TYM4_9BACT</name>